<dbReference type="Pfam" id="PF07687">
    <property type="entry name" value="M20_dimer"/>
    <property type="match status" value="1"/>
</dbReference>
<evidence type="ECO:0000256" key="10">
    <source>
        <dbReference type="SAM" id="SignalP"/>
    </source>
</evidence>
<comment type="similarity">
    <text evidence="3">Belongs to the peptidase M20A family.</text>
</comment>
<evidence type="ECO:0000313" key="13">
    <source>
        <dbReference type="Proteomes" id="UP001549920"/>
    </source>
</evidence>
<dbReference type="EMBL" id="JBEUOH010000012">
    <property type="protein sequence ID" value="KAL0880958.1"/>
    <property type="molecule type" value="Genomic_DNA"/>
</dbReference>
<comment type="subcellular location">
    <subcellularLocation>
        <location evidence="2">Cytoplasm</location>
    </subcellularLocation>
</comment>
<comment type="caution">
    <text evidence="12">The sequence shown here is derived from an EMBL/GenBank/DDBJ whole genome shotgun (WGS) entry which is preliminary data.</text>
</comment>
<dbReference type="InterPro" id="IPR010159">
    <property type="entry name" value="N-acyl_aa_amidohydrolase"/>
</dbReference>
<comment type="cofactor">
    <cofactor evidence="1">
        <name>Zn(2+)</name>
        <dbReference type="ChEBI" id="CHEBI:29105"/>
    </cofactor>
</comment>
<proteinExistence type="inferred from homology"/>
<dbReference type="InterPro" id="IPR002933">
    <property type="entry name" value="Peptidase_M20"/>
</dbReference>
<evidence type="ECO:0000313" key="12">
    <source>
        <dbReference type="EMBL" id="KAL0880958.1"/>
    </source>
</evidence>
<dbReference type="InterPro" id="IPR001261">
    <property type="entry name" value="ArgE/DapE_CS"/>
</dbReference>
<dbReference type="Gene3D" id="1.10.150.900">
    <property type="match status" value="1"/>
</dbReference>
<dbReference type="PROSITE" id="PS00758">
    <property type="entry name" value="ARGE_DAPE_CPG2_1"/>
    <property type="match status" value="1"/>
</dbReference>
<keyword evidence="10" id="KW-0732">Signal</keyword>
<protein>
    <recommendedName>
        <fullName evidence="4">N-acyl-aliphatic-L-amino acid amidohydrolase</fullName>
        <ecNumber evidence="4">3.5.1.14</ecNumber>
    </recommendedName>
    <alternativeName>
        <fullName evidence="9">N-acyl-L-amino-acid amidohydrolase</fullName>
    </alternativeName>
</protein>
<organism evidence="12 13">
    <name type="scientific">Loxostege sticticalis</name>
    <name type="common">Beet webworm moth</name>
    <dbReference type="NCBI Taxonomy" id="481309"/>
    <lineage>
        <taxon>Eukaryota</taxon>
        <taxon>Metazoa</taxon>
        <taxon>Ecdysozoa</taxon>
        <taxon>Arthropoda</taxon>
        <taxon>Hexapoda</taxon>
        <taxon>Insecta</taxon>
        <taxon>Pterygota</taxon>
        <taxon>Neoptera</taxon>
        <taxon>Endopterygota</taxon>
        <taxon>Lepidoptera</taxon>
        <taxon>Glossata</taxon>
        <taxon>Ditrysia</taxon>
        <taxon>Pyraloidea</taxon>
        <taxon>Crambidae</taxon>
        <taxon>Pyraustinae</taxon>
        <taxon>Loxostege</taxon>
    </lineage>
</organism>
<evidence type="ECO:0000256" key="2">
    <source>
        <dbReference type="ARBA" id="ARBA00004496"/>
    </source>
</evidence>
<dbReference type="SUPFAM" id="SSF55031">
    <property type="entry name" value="Bacterial exopeptidase dimerisation domain"/>
    <property type="match status" value="1"/>
</dbReference>
<dbReference type="Gene3D" id="3.40.630.10">
    <property type="entry name" value="Zn peptidases"/>
    <property type="match status" value="1"/>
</dbReference>
<keyword evidence="13" id="KW-1185">Reference proteome</keyword>
<dbReference type="SUPFAM" id="SSF53187">
    <property type="entry name" value="Zn-dependent exopeptidases"/>
    <property type="match status" value="1"/>
</dbReference>
<keyword evidence="5" id="KW-0963">Cytoplasm</keyword>
<evidence type="ECO:0000256" key="6">
    <source>
        <dbReference type="ARBA" id="ARBA00022723"/>
    </source>
</evidence>
<evidence type="ECO:0000256" key="8">
    <source>
        <dbReference type="ARBA" id="ARBA00022833"/>
    </source>
</evidence>
<dbReference type="Proteomes" id="UP001549920">
    <property type="component" value="Unassembled WGS sequence"/>
</dbReference>
<feature type="domain" description="Peptidase M20 dimerisation" evidence="11">
    <location>
        <begin position="213"/>
        <end position="316"/>
    </location>
</feature>
<dbReference type="Pfam" id="PF01546">
    <property type="entry name" value="Peptidase_M20"/>
    <property type="match status" value="1"/>
</dbReference>
<evidence type="ECO:0000256" key="5">
    <source>
        <dbReference type="ARBA" id="ARBA00022490"/>
    </source>
</evidence>
<dbReference type="PIRSF" id="PIRSF036696">
    <property type="entry name" value="ACY-1"/>
    <property type="match status" value="1"/>
</dbReference>
<sequence>MASKLLLLPFVLLVGTALSTNPLSEKLQEQLKNPAVVNFREYLRIDTSRSENLPVGVEFWRQQAAEAGLEFAVYAPAGKPICVLTRVGADPELPSIMLNSHMDVVAAVPSEWTYPPYEAHVDEEGNIYGRGAQDTKDIAIQYLEAVRRIDALNVTLQRTIHITLMPDEETGGFEGIRPFIASPEYKALNVGFALDEGLSSPTDDIYATYQDRRAWSIEITVKGSGGHGSSMPADIAIKKLQKLINVMMRYRKPLEKALKSVSSLEYGAYTTLNINMINGGLAANIIPETFTLVADMRLCPAENATEILSVVNSWAEFAGNGTTVKFLRREMESLATPIDESNPFWVTMKETITQMGYNLVPVVCPATSDMLHVRNTGTPAIGFAPKRRTTPRIHAADEYLNIDIFLQGIDIYVPLIINLANVPASGQESVVAN</sequence>
<dbReference type="Gene3D" id="3.30.70.360">
    <property type="match status" value="1"/>
</dbReference>
<keyword evidence="7" id="KW-0378">Hydrolase</keyword>
<dbReference type="EC" id="3.5.1.14" evidence="4"/>
<dbReference type="InterPro" id="IPR011650">
    <property type="entry name" value="Peptidase_M20_dimer"/>
</dbReference>
<keyword evidence="8" id="KW-0862">Zinc</keyword>
<keyword evidence="6" id="KW-0479">Metal-binding</keyword>
<feature type="chain" id="PRO_5045283351" description="N-acyl-aliphatic-L-amino acid amidohydrolase" evidence="10">
    <location>
        <begin position="20"/>
        <end position="433"/>
    </location>
</feature>
<dbReference type="InterPro" id="IPR036264">
    <property type="entry name" value="Bact_exopeptidase_dim_dom"/>
</dbReference>
<reference evidence="12 13" key="1">
    <citation type="submission" date="2024-06" db="EMBL/GenBank/DDBJ databases">
        <title>A chromosome-level genome assembly of beet webworm, Loxostege sticticalis.</title>
        <authorList>
            <person name="Zhang Y."/>
        </authorList>
    </citation>
    <scope>NUCLEOTIDE SEQUENCE [LARGE SCALE GENOMIC DNA]</scope>
    <source>
        <strain evidence="12">AQ026</strain>
        <tissue evidence="12">Whole body</tissue>
    </source>
</reference>
<dbReference type="NCBIfam" id="TIGR01880">
    <property type="entry name" value="Ac-peptdase-euk"/>
    <property type="match status" value="1"/>
</dbReference>
<evidence type="ECO:0000256" key="9">
    <source>
        <dbReference type="ARBA" id="ARBA00029656"/>
    </source>
</evidence>
<evidence type="ECO:0000256" key="7">
    <source>
        <dbReference type="ARBA" id="ARBA00022801"/>
    </source>
</evidence>
<evidence type="ECO:0000256" key="4">
    <source>
        <dbReference type="ARBA" id="ARBA00011913"/>
    </source>
</evidence>
<name>A0ABR3HWM6_LOXSC</name>
<evidence type="ECO:0000259" key="11">
    <source>
        <dbReference type="Pfam" id="PF07687"/>
    </source>
</evidence>
<dbReference type="PANTHER" id="PTHR45892">
    <property type="entry name" value="AMINOACYLASE-1"/>
    <property type="match status" value="1"/>
</dbReference>
<feature type="signal peptide" evidence="10">
    <location>
        <begin position="1"/>
        <end position="19"/>
    </location>
</feature>
<dbReference type="PANTHER" id="PTHR45892:SF1">
    <property type="entry name" value="AMINOACYLASE-1"/>
    <property type="match status" value="1"/>
</dbReference>
<evidence type="ECO:0000256" key="1">
    <source>
        <dbReference type="ARBA" id="ARBA00001947"/>
    </source>
</evidence>
<accession>A0ABR3HWM6</accession>
<evidence type="ECO:0000256" key="3">
    <source>
        <dbReference type="ARBA" id="ARBA00006247"/>
    </source>
</evidence>
<gene>
    <name evidence="12" type="ORF">ABMA27_002119</name>
</gene>
<dbReference type="InterPro" id="IPR052083">
    <property type="entry name" value="Aminoacylase-1_M20A"/>
</dbReference>